<organism evidence="3 4">
    <name type="scientific">Cyclocybe aegerita</name>
    <name type="common">Black poplar mushroom</name>
    <name type="synonym">Agrocybe aegerita</name>
    <dbReference type="NCBI Taxonomy" id="1973307"/>
    <lineage>
        <taxon>Eukaryota</taxon>
        <taxon>Fungi</taxon>
        <taxon>Dikarya</taxon>
        <taxon>Basidiomycota</taxon>
        <taxon>Agaricomycotina</taxon>
        <taxon>Agaricomycetes</taxon>
        <taxon>Agaricomycetidae</taxon>
        <taxon>Agaricales</taxon>
        <taxon>Agaricineae</taxon>
        <taxon>Bolbitiaceae</taxon>
        <taxon>Cyclocybe</taxon>
    </lineage>
</organism>
<evidence type="ECO:0000313" key="3">
    <source>
        <dbReference type="EMBL" id="CAA7263843.1"/>
    </source>
</evidence>
<protein>
    <recommendedName>
        <fullName evidence="2">DUF6534 domain-containing protein</fullName>
    </recommendedName>
</protein>
<dbReference type="OrthoDB" id="2562493at2759"/>
<keyword evidence="1" id="KW-0472">Membrane</keyword>
<feature type="transmembrane region" description="Helical" evidence="1">
    <location>
        <begin position="121"/>
        <end position="145"/>
    </location>
</feature>
<feature type="transmembrane region" description="Helical" evidence="1">
    <location>
        <begin position="89"/>
        <end position="109"/>
    </location>
</feature>
<gene>
    <name evidence="3" type="ORF">AAE3_LOCUS6001</name>
</gene>
<reference evidence="3 4" key="1">
    <citation type="submission" date="2020-01" db="EMBL/GenBank/DDBJ databases">
        <authorList>
            <person name="Gupta K D."/>
        </authorList>
    </citation>
    <scope>NUCLEOTIDE SEQUENCE [LARGE SCALE GENOMIC DNA]</scope>
</reference>
<accession>A0A8S0WJJ6</accession>
<evidence type="ECO:0000259" key="2">
    <source>
        <dbReference type="Pfam" id="PF20152"/>
    </source>
</evidence>
<keyword evidence="4" id="KW-1185">Reference proteome</keyword>
<dbReference type="Proteomes" id="UP000467700">
    <property type="component" value="Unassembled WGS sequence"/>
</dbReference>
<feature type="transmembrane region" description="Helical" evidence="1">
    <location>
        <begin position="12"/>
        <end position="32"/>
    </location>
</feature>
<dbReference type="InterPro" id="IPR045339">
    <property type="entry name" value="DUF6534"/>
</dbReference>
<proteinExistence type="predicted"/>
<evidence type="ECO:0000313" key="4">
    <source>
        <dbReference type="Proteomes" id="UP000467700"/>
    </source>
</evidence>
<feature type="domain" description="DUF6534" evidence="2">
    <location>
        <begin position="165"/>
        <end position="216"/>
    </location>
</feature>
<keyword evidence="1" id="KW-1133">Transmembrane helix</keyword>
<dbReference type="PANTHER" id="PTHR40465">
    <property type="entry name" value="CHROMOSOME 1, WHOLE GENOME SHOTGUN SEQUENCE"/>
    <property type="match status" value="1"/>
</dbReference>
<sequence length="235" mass="26632">MHDISTNLVLGPVVIGTIFNAFLYGICFLQFLSYWEYGKSNDTTIIHLLVGWTFFLDTFHTCALLYMLWVYTVVEFNNREFLSTVLWPFSATPIITTLTSFPIEFYLAWRIKLFSRSTKIFFGLLVLAAAQTSLGLACSIAAFMVPNIALYHNLIPYVVSWQVLAVAADGSITVLLWWCLTKSRIGSRRSDSVITRVIRSSIETAAFVAFFCIMDLVTFVSSRLLDSLIAWLNKV</sequence>
<dbReference type="EMBL" id="CACVBS010000041">
    <property type="protein sequence ID" value="CAA7263843.1"/>
    <property type="molecule type" value="Genomic_DNA"/>
</dbReference>
<dbReference type="PANTHER" id="PTHR40465:SF1">
    <property type="entry name" value="DUF6534 DOMAIN-CONTAINING PROTEIN"/>
    <property type="match status" value="1"/>
</dbReference>
<comment type="caution">
    <text evidence="3">The sequence shown here is derived from an EMBL/GenBank/DDBJ whole genome shotgun (WGS) entry which is preliminary data.</text>
</comment>
<keyword evidence="1" id="KW-0812">Transmembrane</keyword>
<feature type="transmembrane region" description="Helical" evidence="1">
    <location>
        <begin position="157"/>
        <end position="180"/>
    </location>
</feature>
<dbReference type="AlphaFoldDB" id="A0A8S0WJJ6"/>
<evidence type="ECO:0000256" key="1">
    <source>
        <dbReference type="SAM" id="Phobius"/>
    </source>
</evidence>
<feature type="transmembrane region" description="Helical" evidence="1">
    <location>
        <begin position="201"/>
        <end position="225"/>
    </location>
</feature>
<dbReference type="Pfam" id="PF20152">
    <property type="entry name" value="DUF6534"/>
    <property type="match status" value="1"/>
</dbReference>
<name>A0A8S0WJJ6_CYCAE</name>
<feature type="transmembrane region" description="Helical" evidence="1">
    <location>
        <begin position="44"/>
        <end position="69"/>
    </location>
</feature>